<dbReference type="Pfam" id="PF12090">
    <property type="entry name" value="Spt20_SEP"/>
    <property type="match status" value="1"/>
</dbReference>
<evidence type="ECO:0000313" key="2">
    <source>
        <dbReference type="EMBL" id="KAK8884871.1"/>
    </source>
</evidence>
<comment type="caution">
    <text evidence="2">The sequence shown here is derived from an EMBL/GenBank/DDBJ whole genome shotgun (WGS) entry which is preliminary data.</text>
</comment>
<gene>
    <name evidence="2" type="ORF">M9Y10_043992</name>
</gene>
<accession>A0ABR2K2B9</accession>
<reference evidence="2 3" key="1">
    <citation type="submission" date="2024-04" db="EMBL/GenBank/DDBJ databases">
        <title>Tritrichomonas musculus Genome.</title>
        <authorList>
            <person name="Alves-Ferreira E."/>
            <person name="Grigg M."/>
            <person name="Lorenzi H."/>
            <person name="Galac M."/>
        </authorList>
    </citation>
    <scope>NUCLEOTIDE SEQUENCE [LARGE SCALE GENOMIC DNA]</scope>
    <source>
        <strain evidence="2 3">EAF2021</strain>
    </source>
</reference>
<evidence type="ECO:0000259" key="1">
    <source>
        <dbReference type="Pfam" id="PF12090"/>
    </source>
</evidence>
<keyword evidence="3" id="KW-1185">Reference proteome</keyword>
<feature type="domain" description="Spt20-like SEP" evidence="1">
    <location>
        <begin position="95"/>
        <end position="236"/>
    </location>
</feature>
<dbReference type="EMBL" id="JAPFFF010000008">
    <property type="protein sequence ID" value="KAK8884871.1"/>
    <property type="molecule type" value="Genomic_DNA"/>
</dbReference>
<protein>
    <recommendedName>
        <fullName evidence="1">Spt20-like SEP domain-containing protein</fullName>
    </recommendedName>
</protein>
<dbReference type="Proteomes" id="UP001470230">
    <property type="component" value="Unassembled WGS sequence"/>
</dbReference>
<organism evidence="2 3">
    <name type="scientific">Tritrichomonas musculus</name>
    <dbReference type="NCBI Taxonomy" id="1915356"/>
    <lineage>
        <taxon>Eukaryota</taxon>
        <taxon>Metamonada</taxon>
        <taxon>Parabasalia</taxon>
        <taxon>Tritrichomonadida</taxon>
        <taxon>Tritrichomonadidae</taxon>
        <taxon>Tritrichomonas</taxon>
    </lineage>
</organism>
<proteinExistence type="predicted"/>
<name>A0ABR2K2B9_9EUKA</name>
<sequence>MKGGRIHFFLPSTKVSCECQTPIVYNAVAKYDNIYDQMHDQMTQTLFFQELRASNTIDFTFMQDFNKRLGYFIANVDDERFDKLTPPSDSFEDLKVGFSVSLLDKNFIIRSDTKKPKDPDLNYPYAKNFMPLIESLETGIIGRELIAVLKKLKVNAWEDGRILCQITDFRFEDPVSYNRLLTVSYNAVSCCDFGSSRAPSQQQKIEDEKRILLLLHPQICTDPSPDVARVKSCLDFRYKMWQNRDRVDPKASEVQEEQAKKPIETGNIELTKLDKKINIPEPIINITKIIQNSTNS</sequence>
<dbReference type="InterPro" id="IPR046468">
    <property type="entry name" value="Spt20-like_SEP"/>
</dbReference>
<evidence type="ECO:0000313" key="3">
    <source>
        <dbReference type="Proteomes" id="UP001470230"/>
    </source>
</evidence>